<accession>A0A182K4T2</accession>
<reference evidence="4" key="1">
    <citation type="submission" date="2013-03" db="EMBL/GenBank/DDBJ databases">
        <title>The Genome Sequence of Anopheles christyi ACHKN1017.</title>
        <authorList>
            <consortium name="The Broad Institute Genomics Platform"/>
            <person name="Neafsey D.E."/>
            <person name="Besansky N."/>
            <person name="Walker B."/>
            <person name="Young S.K."/>
            <person name="Zeng Q."/>
            <person name="Gargeya S."/>
            <person name="Fitzgerald M."/>
            <person name="Haas B."/>
            <person name="Abouelleil A."/>
            <person name="Allen A.W."/>
            <person name="Alvarado L."/>
            <person name="Arachchi H.M."/>
            <person name="Berlin A.M."/>
            <person name="Chapman S.B."/>
            <person name="Gainer-Dewar J."/>
            <person name="Goldberg J."/>
            <person name="Griggs A."/>
            <person name="Gujja S."/>
            <person name="Hansen M."/>
            <person name="Howarth C."/>
            <person name="Imamovic A."/>
            <person name="Ireland A."/>
            <person name="Larimer J."/>
            <person name="McCowan C."/>
            <person name="Murphy C."/>
            <person name="Pearson M."/>
            <person name="Poon T.W."/>
            <person name="Priest M."/>
            <person name="Roberts A."/>
            <person name="Saif S."/>
            <person name="Shea T."/>
            <person name="Sisk P."/>
            <person name="Sykes S."/>
            <person name="Wortman J."/>
            <person name="Nusbaum C."/>
            <person name="Birren B."/>
        </authorList>
    </citation>
    <scope>NUCLEOTIDE SEQUENCE [LARGE SCALE GENOMIC DNA]</scope>
    <source>
        <strain evidence="4">ACHKN1017</strain>
    </source>
</reference>
<dbReference type="InterPro" id="IPR002181">
    <property type="entry name" value="Fibrinogen_a/b/g_C_dom"/>
</dbReference>
<dbReference type="GO" id="GO:0005615">
    <property type="term" value="C:extracellular space"/>
    <property type="evidence" value="ECO:0007669"/>
    <property type="project" value="TreeGrafter"/>
</dbReference>
<dbReference type="SUPFAM" id="SSF56496">
    <property type="entry name" value="Fibrinogen C-terminal domain-like"/>
    <property type="match status" value="1"/>
</dbReference>
<dbReference type="VEuPathDB" id="VectorBase:ACHR005767"/>
<dbReference type="Proteomes" id="UP000075881">
    <property type="component" value="Unassembled WGS sequence"/>
</dbReference>
<evidence type="ECO:0000313" key="3">
    <source>
        <dbReference type="EnsemblMetazoa" id="ACHR005767-PA"/>
    </source>
</evidence>
<organism evidence="3 4">
    <name type="scientific">Anopheles christyi</name>
    <dbReference type="NCBI Taxonomy" id="43041"/>
    <lineage>
        <taxon>Eukaryota</taxon>
        <taxon>Metazoa</taxon>
        <taxon>Ecdysozoa</taxon>
        <taxon>Arthropoda</taxon>
        <taxon>Hexapoda</taxon>
        <taxon>Insecta</taxon>
        <taxon>Pterygota</taxon>
        <taxon>Neoptera</taxon>
        <taxon>Endopterygota</taxon>
        <taxon>Diptera</taxon>
        <taxon>Nematocera</taxon>
        <taxon>Culicoidea</taxon>
        <taxon>Culicidae</taxon>
        <taxon>Anophelinae</taxon>
        <taxon>Anopheles</taxon>
    </lineage>
</organism>
<dbReference type="PROSITE" id="PS51406">
    <property type="entry name" value="FIBRINOGEN_C_2"/>
    <property type="match status" value="1"/>
</dbReference>
<dbReference type="PANTHER" id="PTHR19143:SF327">
    <property type="entry name" value="FI21813P1-RELATED"/>
    <property type="match status" value="1"/>
</dbReference>
<dbReference type="EnsemblMetazoa" id="ACHR005767-RA">
    <property type="protein sequence ID" value="ACHR005767-PA"/>
    <property type="gene ID" value="ACHR005767"/>
</dbReference>
<sequence>MKSVTIIAVTVICCLYTSQLLAATTLTGFGFELLQAQLEAFESRMQKQMEQLQLNVKQTRIEVDSLKREAIEKLMHQDSGIYFVKLIPSGNISFEVFRDGSNNHGYGSNWTVFQRRFDGSVDFNRNWTDYKNGFGNLRGEHWLGLEKLKAILDTERHELLIVMEDFEGVTAYAKYDNFTIGNESEKYRLKSLGKHTGIVGDSFSSQLNSNFTTIDQDAASSCATTFRSGGWHSNCYQSNLNGIYLTGGKQITNKGIHWYYFRGYNYSLKATKMMVRPYAFHKQSL</sequence>
<evidence type="ECO:0000256" key="1">
    <source>
        <dbReference type="SAM" id="Coils"/>
    </source>
</evidence>
<evidence type="ECO:0000313" key="4">
    <source>
        <dbReference type="Proteomes" id="UP000075881"/>
    </source>
</evidence>
<dbReference type="Gene3D" id="3.90.215.10">
    <property type="entry name" value="Gamma Fibrinogen, chain A, domain 1"/>
    <property type="match status" value="1"/>
</dbReference>
<dbReference type="CDD" id="cd00087">
    <property type="entry name" value="FReD"/>
    <property type="match status" value="1"/>
</dbReference>
<protein>
    <recommendedName>
        <fullName evidence="2">Fibrinogen C-terminal domain-containing protein</fullName>
    </recommendedName>
</protein>
<dbReference type="InterPro" id="IPR036056">
    <property type="entry name" value="Fibrinogen-like_C"/>
</dbReference>
<dbReference type="PANTHER" id="PTHR19143">
    <property type="entry name" value="FIBRINOGEN/TENASCIN/ANGIOPOEITIN"/>
    <property type="match status" value="1"/>
</dbReference>
<keyword evidence="1" id="KW-0175">Coiled coil</keyword>
<dbReference type="InterPro" id="IPR050373">
    <property type="entry name" value="Fibrinogen_C-term_domain"/>
</dbReference>
<reference evidence="3" key="2">
    <citation type="submission" date="2020-05" db="UniProtKB">
        <authorList>
            <consortium name="EnsemblMetazoa"/>
        </authorList>
    </citation>
    <scope>IDENTIFICATION</scope>
    <source>
        <strain evidence="3">ACHKN1017</strain>
    </source>
</reference>
<dbReference type="SMART" id="SM00186">
    <property type="entry name" value="FBG"/>
    <property type="match status" value="1"/>
</dbReference>
<keyword evidence="4" id="KW-1185">Reference proteome</keyword>
<name>A0A182K4T2_9DIPT</name>
<feature type="domain" description="Fibrinogen C-terminal" evidence="2">
    <location>
        <begin position="61"/>
        <end position="279"/>
    </location>
</feature>
<dbReference type="AlphaFoldDB" id="A0A182K4T2"/>
<dbReference type="STRING" id="43041.A0A182K4T2"/>
<feature type="coiled-coil region" evidence="1">
    <location>
        <begin position="31"/>
        <end position="69"/>
    </location>
</feature>
<dbReference type="Pfam" id="PF00147">
    <property type="entry name" value="Fibrinogen_C"/>
    <property type="match status" value="1"/>
</dbReference>
<proteinExistence type="predicted"/>
<dbReference type="InterPro" id="IPR014716">
    <property type="entry name" value="Fibrinogen_a/b/g_C_1"/>
</dbReference>
<evidence type="ECO:0000259" key="2">
    <source>
        <dbReference type="PROSITE" id="PS51406"/>
    </source>
</evidence>